<dbReference type="InterPro" id="IPR017907">
    <property type="entry name" value="Znf_RING_CS"/>
</dbReference>
<dbReference type="GO" id="GO:0008270">
    <property type="term" value="F:zinc ion binding"/>
    <property type="evidence" value="ECO:0007669"/>
    <property type="project" value="UniProtKB-KW"/>
</dbReference>
<evidence type="ECO:0000256" key="3">
    <source>
        <dbReference type="ARBA" id="ARBA00022833"/>
    </source>
</evidence>
<dbReference type="Gene3D" id="1.20.120.20">
    <property type="entry name" value="Apolipoprotein"/>
    <property type="match status" value="1"/>
</dbReference>
<dbReference type="AlphaFoldDB" id="A0A2T7PSC8"/>
<feature type="coiled-coil region" evidence="5">
    <location>
        <begin position="544"/>
        <end position="611"/>
    </location>
</feature>
<dbReference type="GO" id="GO:0061630">
    <property type="term" value="F:ubiquitin protein ligase activity"/>
    <property type="evidence" value="ECO:0007669"/>
    <property type="project" value="TreeGrafter"/>
</dbReference>
<dbReference type="SMART" id="SM00184">
    <property type="entry name" value="RING"/>
    <property type="match status" value="2"/>
</dbReference>
<dbReference type="EMBL" id="PZQS01000002">
    <property type="protein sequence ID" value="PVD36324.1"/>
    <property type="molecule type" value="Genomic_DNA"/>
</dbReference>
<evidence type="ECO:0000259" key="7">
    <source>
        <dbReference type="PROSITE" id="PS50089"/>
    </source>
</evidence>
<accession>A0A2T7PSC8</accession>
<feature type="domain" description="RING-type" evidence="7">
    <location>
        <begin position="371"/>
        <end position="414"/>
    </location>
</feature>
<dbReference type="Pfam" id="PF13445">
    <property type="entry name" value="zf-RING_UBOX"/>
    <property type="match status" value="2"/>
</dbReference>
<protein>
    <recommendedName>
        <fullName evidence="7">RING-type domain-containing protein</fullName>
    </recommendedName>
</protein>
<keyword evidence="1" id="KW-0479">Metal-binding</keyword>
<dbReference type="SUPFAM" id="SSF57850">
    <property type="entry name" value="RING/U-box"/>
    <property type="match status" value="2"/>
</dbReference>
<evidence type="ECO:0000256" key="1">
    <source>
        <dbReference type="ARBA" id="ARBA00022723"/>
    </source>
</evidence>
<keyword evidence="2 4" id="KW-0863">Zinc-finger</keyword>
<dbReference type="PANTHER" id="PTHR25462:SF296">
    <property type="entry name" value="MEIOTIC P26, ISOFORM F"/>
    <property type="match status" value="1"/>
</dbReference>
<keyword evidence="3" id="KW-0862">Zinc</keyword>
<evidence type="ECO:0000256" key="4">
    <source>
        <dbReference type="PROSITE-ProRule" id="PRU00175"/>
    </source>
</evidence>
<dbReference type="InterPro" id="IPR001841">
    <property type="entry name" value="Znf_RING"/>
</dbReference>
<gene>
    <name evidence="8" type="ORF">C0Q70_03303</name>
</gene>
<name>A0A2T7PSC8_POMCA</name>
<dbReference type="InterPro" id="IPR027370">
    <property type="entry name" value="Znf-RING_euk"/>
</dbReference>
<dbReference type="PROSITE" id="PS50089">
    <property type="entry name" value="ZF_RING_2"/>
    <property type="match status" value="2"/>
</dbReference>
<evidence type="ECO:0000256" key="2">
    <source>
        <dbReference type="ARBA" id="ARBA00022771"/>
    </source>
</evidence>
<dbReference type="InterPro" id="IPR047153">
    <property type="entry name" value="TRIM45/56/19-like"/>
</dbReference>
<feature type="region of interest" description="Disordered" evidence="6">
    <location>
        <begin position="1"/>
        <end position="21"/>
    </location>
</feature>
<sequence>MNPQSVVMASAKRRAGRGTATVGKALPAQTNRHRECALCLEKLKSPRILPCFHTFCLQCLTGLVDNQQRKDSFPCPTCRTKIDIPPGGVSKFQVNFYIEAETCKSIICRDCKLTSHEGHPSCDLSSMAAKGKQFLSSICKMFEDSLEPKLREELSSAQDQQNKWVKNVEVVRQQLMKGADDVKKAVDLSLNQALRKLEDDTKDVKYEVDKAIEEMQQQMACCQSLFEHAKRVAEKGVDADILDLPSQLESFFEIPSSDTGCILSGQVPQKLAAFIDGKWRWSVEWFQPNSFSGREDLKTYVTYYIGDIKITNPQQTGHNMHHQNTYNGRFGNPRKSKLGYFLYDRLIAATSDASATVKEEQPVRTHRHQECALCLEKFKSPRILPCFHTFCLQCLTGVVDNQQGTDSFPCPTCRTKIDIPPGGVSKFQVNFYIEAEVDAESLMSQPLACATGCTMAATHKCFECDQLMCDYCKRVHGTIPTCKSIICRDCKLTSHEGHPSCDLSSMADSGKQLLSNIRRMFDASLEPKLKEELRAAHEHQNNWNKKVEEIRKELLKRADDIKKIVYESLTEELTKLNQEAQGVKSEIDATVEEMEQQLACCQSLFEHAERVAENGVDADILDLPSKLGSFFEMHPPATYRNVQNAFHEETHKLTAFTGGKWRRSLEWFQPTHANLRNISQQVKHYIGQIRRVNLQHTVDANPFQRVKFEAIQRNDILSLINDVRTNLTCWNNRDTKAAARSYPPYGRGLTFEPRGGRSRPPDDYNY</sequence>
<feature type="domain" description="RING-type" evidence="7">
    <location>
        <begin position="36"/>
        <end position="79"/>
    </location>
</feature>
<evidence type="ECO:0000313" key="9">
    <source>
        <dbReference type="Proteomes" id="UP000245119"/>
    </source>
</evidence>
<reference evidence="8 9" key="1">
    <citation type="submission" date="2018-04" db="EMBL/GenBank/DDBJ databases">
        <title>The genome of golden apple snail Pomacea canaliculata provides insight into stress tolerance and invasive adaptation.</title>
        <authorList>
            <person name="Liu C."/>
            <person name="Liu B."/>
            <person name="Ren Y."/>
            <person name="Zhang Y."/>
            <person name="Wang H."/>
            <person name="Li S."/>
            <person name="Jiang F."/>
            <person name="Yin L."/>
            <person name="Zhang G."/>
            <person name="Qian W."/>
            <person name="Fan W."/>
        </authorList>
    </citation>
    <scope>NUCLEOTIDE SEQUENCE [LARGE SCALE GENOMIC DNA]</scope>
    <source>
        <strain evidence="8">SZHN2017</strain>
        <tissue evidence="8">Muscle</tissue>
    </source>
</reference>
<proteinExistence type="predicted"/>
<feature type="region of interest" description="Disordered" evidence="6">
    <location>
        <begin position="744"/>
        <end position="766"/>
    </location>
</feature>
<dbReference type="Proteomes" id="UP000245119">
    <property type="component" value="Linkage Group LG2"/>
</dbReference>
<comment type="caution">
    <text evidence="8">The sequence shown here is derived from an EMBL/GenBank/DDBJ whole genome shotgun (WGS) entry which is preliminary data.</text>
</comment>
<dbReference type="PANTHER" id="PTHR25462">
    <property type="entry name" value="BONUS, ISOFORM C-RELATED"/>
    <property type="match status" value="1"/>
</dbReference>
<keyword evidence="5" id="KW-0175">Coiled coil</keyword>
<dbReference type="InterPro" id="IPR013083">
    <property type="entry name" value="Znf_RING/FYVE/PHD"/>
</dbReference>
<dbReference type="PROSITE" id="PS00518">
    <property type="entry name" value="ZF_RING_1"/>
    <property type="match status" value="2"/>
</dbReference>
<evidence type="ECO:0000256" key="5">
    <source>
        <dbReference type="SAM" id="Coils"/>
    </source>
</evidence>
<keyword evidence="9" id="KW-1185">Reference proteome</keyword>
<organism evidence="8 9">
    <name type="scientific">Pomacea canaliculata</name>
    <name type="common">Golden apple snail</name>
    <dbReference type="NCBI Taxonomy" id="400727"/>
    <lineage>
        <taxon>Eukaryota</taxon>
        <taxon>Metazoa</taxon>
        <taxon>Spiralia</taxon>
        <taxon>Lophotrochozoa</taxon>
        <taxon>Mollusca</taxon>
        <taxon>Gastropoda</taxon>
        <taxon>Caenogastropoda</taxon>
        <taxon>Architaenioglossa</taxon>
        <taxon>Ampullarioidea</taxon>
        <taxon>Ampullariidae</taxon>
        <taxon>Pomacea</taxon>
    </lineage>
</organism>
<evidence type="ECO:0000256" key="6">
    <source>
        <dbReference type="SAM" id="MobiDB-lite"/>
    </source>
</evidence>
<dbReference type="OrthoDB" id="111250at2759"/>
<dbReference type="Gene3D" id="3.30.40.10">
    <property type="entry name" value="Zinc/RING finger domain, C3HC4 (zinc finger)"/>
    <property type="match status" value="2"/>
</dbReference>
<evidence type="ECO:0000313" key="8">
    <source>
        <dbReference type="EMBL" id="PVD36324.1"/>
    </source>
</evidence>